<dbReference type="InterPro" id="IPR002575">
    <property type="entry name" value="Aminoglycoside_PTrfase"/>
</dbReference>
<protein>
    <submittedName>
        <fullName evidence="2">Aminoglycoside phosphotransferase family protein</fullName>
    </submittedName>
</protein>
<gene>
    <name evidence="2" type="ORF">OG477_43750</name>
</gene>
<dbReference type="InterPro" id="IPR011009">
    <property type="entry name" value="Kinase-like_dom_sf"/>
</dbReference>
<accession>A0AAU1IC28</accession>
<feature type="domain" description="Aminoglycoside phosphotransferase" evidence="1">
    <location>
        <begin position="91"/>
        <end position="275"/>
    </location>
</feature>
<dbReference type="EMBL" id="CP108140">
    <property type="protein sequence ID" value="WTP91715.1"/>
    <property type="molecule type" value="Genomic_DNA"/>
</dbReference>
<proteinExistence type="predicted"/>
<dbReference type="SUPFAM" id="SSF56112">
    <property type="entry name" value="Protein kinase-like (PK-like)"/>
    <property type="match status" value="1"/>
</dbReference>
<dbReference type="AlphaFoldDB" id="A0AAU1IC28"/>
<evidence type="ECO:0000259" key="1">
    <source>
        <dbReference type="Pfam" id="PF01636"/>
    </source>
</evidence>
<reference evidence="2" key="1">
    <citation type="submission" date="2022-10" db="EMBL/GenBank/DDBJ databases">
        <title>The complete genomes of actinobacterial strains from the NBC collection.</title>
        <authorList>
            <person name="Joergensen T.S."/>
            <person name="Alvarez Arevalo M."/>
            <person name="Sterndorff E.B."/>
            <person name="Faurdal D."/>
            <person name="Vuksanovic O."/>
            <person name="Mourched A.-S."/>
            <person name="Charusanti P."/>
            <person name="Shaw S."/>
            <person name="Blin K."/>
            <person name="Weber T."/>
        </authorList>
    </citation>
    <scope>NUCLEOTIDE SEQUENCE</scope>
    <source>
        <strain evidence="2">NBC 00180</strain>
    </source>
</reference>
<name>A0AAU1IC28_9ACTN</name>
<sequence length="393" mass="41483">MPHVQPEPGALFELAAARIRRAAGEQWPGEPVTLGAHVPSVTGYVRRVHLGGRELFAKDSVLGLSLVSVLRGVAGSGDQVRAAQSAYASSPTSLLAREAAQLRALDAAGIRVGRCFGYRSGVLFTEAVSGPSLLDLITKDPGRTADLMSGALRGLAALQSPMVASVADTTPIAERGIDATFRRKFNGISGRAYVTRLGVDRLDERARRGAVAVLGVVVSRLLKLRLLPAPGPRLVVYGDLKPEHVLFPDGPDEQPVFIDPGLSRGGDHQDAAKLASRALLAVIATPTPDGAVLVVEGIDAFVHLQARHIGRAERGMWLRRLMVTWLMDSVNILSTYLAAPSALPLPEHALAVVDSTPALCTVLDSVSATLAAGTEPEVAWRLALACVTRAATR</sequence>
<evidence type="ECO:0000313" key="2">
    <source>
        <dbReference type="EMBL" id="WTP91715.1"/>
    </source>
</evidence>
<dbReference type="Pfam" id="PF01636">
    <property type="entry name" value="APH"/>
    <property type="match status" value="1"/>
</dbReference>
<organism evidence="2">
    <name type="scientific">Streptomyces sp. NBC_00180</name>
    <dbReference type="NCBI Taxonomy" id="2903632"/>
    <lineage>
        <taxon>Bacteria</taxon>
        <taxon>Bacillati</taxon>
        <taxon>Actinomycetota</taxon>
        <taxon>Actinomycetes</taxon>
        <taxon>Kitasatosporales</taxon>
        <taxon>Streptomycetaceae</taxon>
        <taxon>Streptomyces</taxon>
    </lineage>
</organism>